<gene>
    <name evidence="1" type="ORF">GJW-30_1_02037</name>
</gene>
<evidence type="ECO:0000313" key="1">
    <source>
        <dbReference type="EMBL" id="BAT59504.1"/>
    </source>
</evidence>
<dbReference type="AlphaFoldDB" id="A0A0S3PUK7"/>
<dbReference type="Proteomes" id="UP000236884">
    <property type="component" value="Chromosome"/>
</dbReference>
<reference evidence="1 2" key="1">
    <citation type="submission" date="2015-08" db="EMBL/GenBank/DDBJ databases">
        <title>Investigation of the bacterial diversity of lava forest soil.</title>
        <authorList>
            <person name="Lee J.S."/>
        </authorList>
    </citation>
    <scope>NUCLEOTIDE SEQUENCE [LARGE SCALE GENOMIC DNA]</scope>
    <source>
        <strain evidence="1 2">GJW-30</strain>
    </source>
</reference>
<dbReference type="EMBL" id="AP014946">
    <property type="protein sequence ID" value="BAT59504.1"/>
    <property type="molecule type" value="Genomic_DNA"/>
</dbReference>
<evidence type="ECO:0000313" key="2">
    <source>
        <dbReference type="Proteomes" id="UP000236884"/>
    </source>
</evidence>
<name>A0A0S3PUK7_9BRAD</name>
<sequence>MTAPVPVMMVAMAVTVAMAVVAMTVPVAMASAVDMHTAGANVHGLPREFSCR</sequence>
<protein>
    <submittedName>
        <fullName evidence="1">Uncharacterized protein</fullName>
    </submittedName>
</protein>
<accession>A0A0S3PUK7</accession>
<dbReference type="KEGG" id="vgo:GJW-30_1_02037"/>
<proteinExistence type="predicted"/>
<organism evidence="1 2">
    <name type="scientific">Variibacter gotjawalensis</name>
    <dbReference type="NCBI Taxonomy" id="1333996"/>
    <lineage>
        <taxon>Bacteria</taxon>
        <taxon>Pseudomonadati</taxon>
        <taxon>Pseudomonadota</taxon>
        <taxon>Alphaproteobacteria</taxon>
        <taxon>Hyphomicrobiales</taxon>
        <taxon>Nitrobacteraceae</taxon>
        <taxon>Variibacter</taxon>
    </lineage>
</organism>
<keyword evidence="2" id="KW-1185">Reference proteome</keyword>